<feature type="transmembrane region" description="Helical" evidence="6">
    <location>
        <begin position="75"/>
        <end position="93"/>
    </location>
</feature>
<accession>A0ABT5MWR3</accession>
<dbReference type="InterPro" id="IPR029045">
    <property type="entry name" value="ClpP/crotonase-like_dom_sf"/>
</dbReference>
<evidence type="ECO:0000256" key="5">
    <source>
        <dbReference type="SAM" id="MobiDB-lite"/>
    </source>
</evidence>
<dbReference type="PANTHER" id="PTHR42987">
    <property type="entry name" value="PEPTIDASE S49"/>
    <property type="match status" value="1"/>
</dbReference>
<dbReference type="InterPro" id="IPR002142">
    <property type="entry name" value="Peptidase_S49"/>
</dbReference>
<proteinExistence type="inferred from homology"/>
<feature type="domain" description="Peptidase S49" evidence="7">
    <location>
        <begin position="169"/>
        <end position="316"/>
    </location>
</feature>
<evidence type="ECO:0000313" key="8">
    <source>
        <dbReference type="EMBL" id="MDD0838489.1"/>
    </source>
</evidence>
<evidence type="ECO:0000256" key="3">
    <source>
        <dbReference type="ARBA" id="ARBA00022801"/>
    </source>
</evidence>
<evidence type="ECO:0000256" key="2">
    <source>
        <dbReference type="ARBA" id="ARBA00022670"/>
    </source>
</evidence>
<evidence type="ECO:0000256" key="1">
    <source>
        <dbReference type="ARBA" id="ARBA00008683"/>
    </source>
</evidence>
<dbReference type="InterPro" id="IPR047272">
    <property type="entry name" value="S49_SppA_C"/>
</dbReference>
<keyword evidence="3" id="KW-0378">Hydrolase</keyword>
<dbReference type="Pfam" id="PF01343">
    <property type="entry name" value="Peptidase_S49"/>
    <property type="match status" value="1"/>
</dbReference>
<dbReference type="CDD" id="cd07023">
    <property type="entry name" value="S49_Sppa_N_C"/>
    <property type="match status" value="1"/>
</dbReference>
<keyword evidence="6" id="KW-0472">Membrane</keyword>
<keyword evidence="4" id="KW-0720">Serine protease</keyword>
<name>A0ABT5MWR3_9BURK</name>
<feature type="compositionally biased region" description="Low complexity" evidence="5">
    <location>
        <begin position="22"/>
        <end position="34"/>
    </location>
</feature>
<comment type="similarity">
    <text evidence="1">Belongs to the peptidase S49 family.</text>
</comment>
<reference evidence="8 9" key="1">
    <citation type="submission" date="2023-02" db="EMBL/GenBank/DDBJ databases">
        <title>Bacterial whole genomic sequence of Curvibacter sp. HBC61.</title>
        <authorList>
            <person name="Le V."/>
            <person name="Ko S.-R."/>
            <person name="Ahn C.-Y."/>
            <person name="Oh H.-M."/>
        </authorList>
    </citation>
    <scope>NUCLEOTIDE SEQUENCE [LARGE SCALE GENOMIC DNA]</scope>
    <source>
        <strain evidence="8 9">HBC61</strain>
    </source>
</reference>
<evidence type="ECO:0000313" key="9">
    <source>
        <dbReference type="Proteomes" id="UP001528673"/>
    </source>
</evidence>
<dbReference type="EMBL" id="JAQSIP010000003">
    <property type="protein sequence ID" value="MDD0838489.1"/>
    <property type="molecule type" value="Genomic_DNA"/>
</dbReference>
<dbReference type="PANTHER" id="PTHR42987:SF8">
    <property type="entry name" value="PROTEINASE"/>
    <property type="match status" value="1"/>
</dbReference>
<keyword evidence="9" id="KW-1185">Reference proteome</keyword>
<keyword evidence="2" id="KW-0645">Protease</keyword>
<sequence length="355" mass="37816">MTDPTKPEPTDAPGSFAAPADASAPVREPAAPAASPAPAPATPAAALPPGWERATLEKLAFASLREQQAARRWRNFFRLAWLAVLLVGGWLAFSRTAPVTDKSTPHTAVVEIKGEIAAGADAGAEFVVAAMRSAFEDEGAQAVVLLINSPGGSPVQAGIINDEIRRLKEKHNKPVYAVVEESCASAAYYIAAGADQIFVDKASIVGSIGVLMDGFGFTGLMDKVGVERRLLTAGENKGFLDPFSPQTEKQRVFAQAMLDQIHKQFIAVVKAGRGSRLKETPETFSGLFWTGEQAVEMGLADQLGNLDFVAREVVKAEDLVDYTRRDNVAERLAKRFGAAFGEGAVRALKSVPALR</sequence>
<organism evidence="8 9">
    <name type="scientific">Curvibacter cyanobacteriorum</name>
    <dbReference type="NCBI Taxonomy" id="3026422"/>
    <lineage>
        <taxon>Bacteria</taxon>
        <taxon>Pseudomonadati</taxon>
        <taxon>Pseudomonadota</taxon>
        <taxon>Betaproteobacteria</taxon>
        <taxon>Burkholderiales</taxon>
        <taxon>Comamonadaceae</taxon>
        <taxon>Curvibacter</taxon>
    </lineage>
</organism>
<dbReference type="Gene3D" id="3.90.226.10">
    <property type="entry name" value="2-enoyl-CoA Hydratase, Chain A, domain 1"/>
    <property type="match status" value="1"/>
</dbReference>
<comment type="caution">
    <text evidence="8">The sequence shown here is derived from an EMBL/GenBank/DDBJ whole genome shotgun (WGS) entry which is preliminary data.</text>
</comment>
<evidence type="ECO:0000256" key="4">
    <source>
        <dbReference type="ARBA" id="ARBA00022825"/>
    </source>
</evidence>
<dbReference type="SUPFAM" id="SSF52096">
    <property type="entry name" value="ClpP/crotonase"/>
    <property type="match status" value="1"/>
</dbReference>
<protein>
    <submittedName>
        <fullName evidence="8">S49 family peptidase</fullName>
    </submittedName>
</protein>
<keyword evidence="6" id="KW-1133">Transmembrane helix</keyword>
<keyword evidence="6" id="KW-0812">Transmembrane</keyword>
<gene>
    <name evidence="8" type="ORF">PSQ40_07895</name>
</gene>
<feature type="region of interest" description="Disordered" evidence="5">
    <location>
        <begin position="1"/>
        <end position="46"/>
    </location>
</feature>
<evidence type="ECO:0000256" key="6">
    <source>
        <dbReference type="SAM" id="Phobius"/>
    </source>
</evidence>
<dbReference type="RefSeq" id="WP_273950367.1">
    <property type="nucleotide sequence ID" value="NZ_JAQSIP010000003.1"/>
</dbReference>
<evidence type="ECO:0000259" key="7">
    <source>
        <dbReference type="Pfam" id="PF01343"/>
    </source>
</evidence>
<dbReference type="Proteomes" id="UP001528673">
    <property type="component" value="Unassembled WGS sequence"/>
</dbReference>